<dbReference type="FunFam" id="3.40.50.300:FF:001091">
    <property type="entry name" value="Probable disease resistance protein At1g61300"/>
    <property type="match status" value="1"/>
</dbReference>
<dbReference type="Pfam" id="PF00931">
    <property type="entry name" value="NB-ARC"/>
    <property type="match status" value="1"/>
</dbReference>
<feature type="domain" description="Disease resistance N-terminal" evidence="7">
    <location>
        <begin position="1"/>
        <end position="57"/>
    </location>
</feature>
<dbReference type="EMBL" id="JXTC01000124">
    <property type="protein sequence ID" value="PON86886.1"/>
    <property type="molecule type" value="Genomic_DNA"/>
</dbReference>
<feature type="region of interest" description="Disordered" evidence="5">
    <location>
        <begin position="445"/>
        <end position="465"/>
    </location>
</feature>
<comment type="caution">
    <text evidence="9">The sequence shown here is derived from an EMBL/GenBank/DDBJ whole genome shotgun (WGS) entry which is preliminary data.</text>
</comment>
<keyword evidence="3" id="KW-0611">Plant defense</keyword>
<dbReference type="PANTHER" id="PTHR36766">
    <property type="entry name" value="PLANT BROAD-SPECTRUM MILDEW RESISTANCE PROTEIN RPW8"/>
    <property type="match status" value="1"/>
</dbReference>
<dbReference type="InterPro" id="IPR027417">
    <property type="entry name" value="P-loop_NTPase"/>
</dbReference>
<gene>
    <name evidence="9" type="ORF">TorRG33x02_172700</name>
</gene>
<proteinExistence type="predicted"/>
<dbReference type="PRINTS" id="PR00364">
    <property type="entry name" value="DISEASERSIST"/>
</dbReference>
<sequence length="489" mass="56609">MSSIEKVLKDAEAKQAGNQRLSTWLRQLKEVFLDAEDVLDEFECERLRRQVVETYGSIGRKVRRFFSSSNALVFRSRLGHQIKEIRRRLAQIDVDKNQFNLTTQSEENSPIKYKTHSFVRSSEVVGRDYDKEQIIALLKEQNDHDLNISVIPICGIGGLGKTTLAKLVYSDESVTSHFDLRLWVHVSQDFDVPRIIEQILTSAIFGKPESLTDDQIQESLRSCLRKRRFLLVLDDVWNESRDKWIELRNFLTEGAPGSKIIVTTRKDSVANIMGTVDTYNLKVLAQADCLSLFKKYAFKEGQDEKHRNLIKIGEKIVENCKGVPLAVRTLGSLLFSKFDEKEWTHVRDNEIWKLGQDQENQVLAALQLSYNDLPSHLKQCFLYCSLFPKDCIFDRSRLIYLWMGHGVLQSPNRRNKSWEEIGDQYFNELQSGSFIQDEDMEEASGVLASQRHKAPDKPQKSDNNYNSNVFSKEWDRSLDFSSLFEYHAM</sequence>
<dbReference type="Pfam" id="PF18052">
    <property type="entry name" value="Rx_N"/>
    <property type="match status" value="1"/>
</dbReference>
<feature type="domain" description="NB-ARC" evidence="6">
    <location>
        <begin position="128"/>
        <end position="300"/>
    </location>
</feature>
<dbReference type="Pfam" id="PF23559">
    <property type="entry name" value="WHD_DRP"/>
    <property type="match status" value="1"/>
</dbReference>
<evidence type="ECO:0000256" key="2">
    <source>
        <dbReference type="ARBA" id="ARBA00022741"/>
    </source>
</evidence>
<dbReference type="GO" id="GO:0043531">
    <property type="term" value="F:ADP binding"/>
    <property type="evidence" value="ECO:0007669"/>
    <property type="project" value="InterPro"/>
</dbReference>
<evidence type="ECO:0000256" key="3">
    <source>
        <dbReference type="ARBA" id="ARBA00022821"/>
    </source>
</evidence>
<evidence type="ECO:0000256" key="5">
    <source>
        <dbReference type="SAM" id="MobiDB-lite"/>
    </source>
</evidence>
<dbReference type="SUPFAM" id="SSF52540">
    <property type="entry name" value="P-loop containing nucleoside triphosphate hydrolases"/>
    <property type="match status" value="1"/>
</dbReference>
<evidence type="ECO:0000259" key="7">
    <source>
        <dbReference type="Pfam" id="PF18052"/>
    </source>
</evidence>
<keyword evidence="1" id="KW-0677">Repeat</keyword>
<dbReference type="InterPro" id="IPR042197">
    <property type="entry name" value="Apaf_helical"/>
</dbReference>
<evidence type="ECO:0000259" key="8">
    <source>
        <dbReference type="Pfam" id="PF23559"/>
    </source>
</evidence>
<evidence type="ECO:0000256" key="1">
    <source>
        <dbReference type="ARBA" id="ARBA00022737"/>
    </source>
</evidence>
<dbReference type="InterPro" id="IPR058922">
    <property type="entry name" value="WHD_DRP"/>
</dbReference>
<dbReference type="PANTHER" id="PTHR36766:SF61">
    <property type="entry name" value="NB-ARC DOMAIN DISEASE RESISTANCE PROTEIN"/>
    <property type="match status" value="1"/>
</dbReference>
<dbReference type="GO" id="GO:0005524">
    <property type="term" value="F:ATP binding"/>
    <property type="evidence" value="ECO:0007669"/>
    <property type="project" value="UniProtKB-KW"/>
</dbReference>
<accession>A0A2P5EMX9</accession>
<dbReference type="InParanoid" id="A0A2P5EMX9"/>
<protein>
    <submittedName>
        <fullName evidence="9">NB-ARC domain containing protein</fullName>
    </submittedName>
</protein>
<feature type="domain" description="Disease resistance protein winged helix" evidence="8">
    <location>
        <begin position="386"/>
        <end position="439"/>
    </location>
</feature>
<dbReference type="InterPro" id="IPR002182">
    <property type="entry name" value="NB-ARC"/>
</dbReference>
<name>A0A2P5EMX9_TREOI</name>
<evidence type="ECO:0000259" key="6">
    <source>
        <dbReference type="Pfam" id="PF00931"/>
    </source>
</evidence>
<keyword evidence="2" id="KW-0547">Nucleotide-binding</keyword>
<evidence type="ECO:0000256" key="4">
    <source>
        <dbReference type="ARBA" id="ARBA00022840"/>
    </source>
</evidence>
<evidence type="ECO:0000313" key="10">
    <source>
        <dbReference type="Proteomes" id="UP000237000"/>
    </source>
</evidence>
<organism evidence="9 10">
    <name type="scientific">Trema orientale</name>
    <name type="common">Charcoal tree</name>
    <name type="synonym">Celtis orientalis</name>
    <dbReference type="NCBI Taxonomy" id="63057"/>
    <lineage>
        <taxon>Eukaryota</taxon>
        <taxon>Viridiplantae</taxon>
        <taxon>Streptophyta</taxon>
        <taxon>Embryophyta</taxon>
        <taxon>Tracheophyta</taxon>
        <taxon>Spermatophyta</taxon>
        <taxon>Magnoliopsida</taxon>
        <taxon>eudicotyledons</taxon>
        <taxon>Gunneridae</taxon>
        <taxon>Pentapetalae</taxon>
        <taxon>rosids</taxon>
        <taxon>fabids</taxon>
        <taxon>Rosales</taxon>
        <taxon>Cannabaceae</taxon>
        <taxon>Trema</taxon>
    </lineage>
</organism>
<dbReference type="InterPro" id="IPR041118">
    <property type="entry name" value="Rx_N"/>
</dbReference>
<reference evidence="10" key="1">
    <citation type="submission" date="2016-06" db="EMBL/GenBank/DDBJ databases">
        <title>Parallel loss of symbiosis genes in relatives of nitrogen-fixing non-legume Parasponia.</title>
        <authorList>
            <person name="Van Velzen R."/>
            <person name="Holmer R."/>
            <person name="Bu F."/>
            <person name="Rutten L."/>
            <person name="Van Zeijl A."/>
            <person name="Liu W."/>
            <person name="Santuari L."/>
            <person name="Cao Q."/>
            <person name="Sharma T."/>
            <person name="Shen D."/>
            <person name="Roswanjaya Y."/>
            <person name="Wardhani T."/>
            <person name="Kalhor M.S."/>
            <person name="Jansen J."/>
            <person name="Van den Hoogen J."/>
            <person name="Gungor B."/>
            <person name="Hartog M."/>
            <person name="Hontelez J."/>
            <person name="Verver J."/>
            <person name="Yang W.-C."/>
            <person name="Schijlen E."/>
            <person name="Repin R."/>
            <person name="Schilthuizen M."/>
            <person name="Schranz E."/>
            <person name="Heidstra R."/>
            <person name="Miyata K."/>
            <person name="Fedorova E."/>
            <person name="Kohlen W."/>
            <person name="Bisseling T."/>
            <person name="Smit S."/>
            <person name="Geurts R."/>
        </authorList>
    </citation>
    <scope>NUCLEOTIDE SEQUENCE [LARGE SCALE GENOMIC DNA]</scope>
    <source>
        <strain evidence="10">cv. RG33-2</strain>
    </source>
</reference>
<dbReference type="GO" id="GO:0006952">
    <property type="term" value="P:defense response"/>
    <property type="evidence" value="ECO:0007669"/>
    <property type="project" value="UniProtKB-KW"/>
</dbReference>
<dbReference type="Gene3D" id="1.20.5.4130">
    <property type="match status" value="1"/>
</dbReference>
<dbReference type="Gene3D" id="1.10.8.430">
    <property type="entry name" value="Helical domain of apoptotic protease-activating factors"/>
    <property type="match status" value="1"/>
</dbReference>
<dbReference type="OrthoDB" id="1145825at2759"/>
<dbReference type="Gene3D" id="3.40.50.300">
    <property type="entry name" value="P-loop containing nucleotide triphosphate hydrolases"/>
    <property type="match status" value="1"/>
</dbReference>
<keyword evidence="10" id="KW-1185">Reference proteome</keyword>
<evidence type="ECO:0000313" key="9">
    <source>
        <dbReference type="EMBL" id="PON86886.1"/>
    </source>
</evidence>
<dbReference type="AlphaFoldDB" id="A0A2P5EMX9"/>
<dbReference type="Proteomes" id="UP000237000">
    <property type="component" value="Unassembled WGS sequence"/>
</dbReference>
<keyword evidence="4" id="KW-0067">ATP-binding</keyword>